<gene>
    <name evidence="14" type="ORF">SAMN04489858_105171</name>
</gene>
<name>A0A1I0EIS2_9RHOB</name>
<dbReference type="Pfam" id="PF25994">
    <property type="entry name" value="HH_AprE"/>
    <property type="match status" value="1"/>
</dbReference>
<evidence type="ECO:0000256" key="6">
    <source>
        <dbReference type="ARBA" id="ARBA00022692"/>
    </source>
</evidence>
<dbReference type="RefSeq" id="WP_281249167.1">
    <property type="nucleotide sequence ID" value="NZ_FOHO01000005.1"/>
</dbReference>
<keyword evidence="4 9" id="KW-1003">Cell membrane</keyword>
<evidence type="ECO:0000256" key="2">
    <source>
        <dbReference type="ARBA" id="ARBA00009477"/>
    </source>
</evidence>
<keyword evidence="10" id="KW-0175">Coiled coil</keyword>
<evidence type="ECO:0000256" key="3">
    <source>
        <dbReference type="ARBA" id="ARBA00022448"/>
    </source>
</evidence>
<organism evidence="14 15">
    <name type="scientific">Paracoccus homiensis</name>
    <dbReference type="NCBI Taxonomy" id="364199"/>
    <lineage>
        <taxon>Bacteria</taxon>
        <taxon>Pseudomonadati</taxon>
        <taxon>Pseudomonadota</taxon>
        <taxon>Alphaproteobacteria</taxon>
        <taxon>Rhodobacterales</taxon>
        <taxon>Paracoccaceae</taxon>
        <taxon>Paracoccus</taxon>
    </lineage>
</organism>
<dbReference type="Pfam" id="PF26002">
    <property type="entry name" value="Beta-barrel_AprE"/>
    <property type="match status" value="1"/>
</dbReference>
<feature type="transmembrane region" description="Helical" evidence="9">
    <location>
        <begin position="115"/>
        <end position="134"/>
    </location>
</feature>
<dbReference type="STRING" id="364199.SAMN04489858_105171"/>
<feature type="region of interest" description="Disordered" evidence="11">
    <location>
        <begin position="1"/>
        <end position="108"/>
    </location>
</feature>
<dbReference type="PANTHER" id="PTHR30386:SF17">
    <property type="entry name" value="ALKALINE PROTEASE SECRETION PROTEIN APRE"/>
    <property type="match status" value="1"/>
</dbReference>
<keyword evidence="5 9" id="KW-0997">Cell inner membrane</keyword>
<evidence type="ECO:0000256" key="9">
    <source>
        <dbReference type="RuleBase" id="RU365093"/>
    </source>
</evidence>
<evidence type="ECO:0000313" key="15">
    <source>
        <dbReference type="Proteomes" id="UP000199180"/>
    </source>
</evidence>
<dbReference type="PANTHER" id="PTHR30386">
    <property type="entry name" value="MEMBRANE FUSION SUBUNIT OF EMRAB-TOLC MULTIDRUG EFFLUX PUMP"/>
    <property type="match status" value="1"/>
</dbReference>
<dbReference type="GO" id="GO:0005886">
    <property type="term" value="C:plasma membrane"/>
    <property type="evidence" value="ECO:0007669"/>
    <property type="project" value="UniProtKB-SubCell"/>
</dbReference>
<evidence type="ECO:0000256" key="1">
    <source>
        <dbReference type="ARBA" id="ARBA00004377"/>
    </source>
</evidence>
<comment type="similarity">
    <text evidence="2 9">Belongs to the membrane fusion protein (MFP) (TC 8.A.1) family.</text>
</comment>
<proteinExistence type="inferred from homology"/>
<evidence type="ECO:0000256" key="8">
    <source>
        <dbReference type="ARBA" id="ARBA00023136"/>
    </source>
</evidence>
<keyword evidence="7 9" id="KW-1133">Transmembrane helix</keyword>
<dbReference type="Proteomes" id="UP000199180">
    <property type="component" value="Unassembled WGS sequence"/>
</dbReference>
<evidence type="ECO:0000256" key="10">
    <source>
        <dbReference type="SAM" id="Coils"/>
    </source>
</evidence>
<dbReference type="Gene3D" id="2.40.50.100">
    <property type="match status" value="1"/>
</dbReference>
<sequence length="535" mass="58282">MSQDDSRPDTPSDQTAQGTDDKKAQAHQRPATRGTPNPAPGPGESMPWPSAAQGPARPAPGPQKPASVPAKPAATSVAQDRRAAQPPAIPPASPPPPPKPPAPPDPKRWSVRKPIIVGILAMVALFGGFGVWAVQSRIAGAVVATGQVEVEQQRQVVQHPDGGVVEEILVREGQQVDGGDVLVRLDGTLLRTELAIVEGQYFEILARRGRLEAERGDTSEASFPQELLEAAQGDDKLTGLIEGQRSLFVARRDTLTQSLEQLQKQSEQVSAQIVGIDAQLRALEAQRGLIQEELEDQQSLLARGLAQAPRVLALQREAASIDGQIGELQASRAASETRQTEIDVERLRLTAERREEAETQLRDLGYRELELAERRRSLTEQINRLDIRAPVGGVVYDLQVTTPRSVIRPADPLLYIIPQDRPLVIGARIATINVDEVQIGQPVVLRFSAFSSRTTPEIDGQISRVSADALTDEQTGATYYRSEVVIPAEQLEKLGDLALVPGMPVEVYIQTGERSPMTYLLKPMADYFNRAFREN</sequence>
<dbReference type="InterPro" id="IPR058781">
    <property type="entry name" value="HH_AprE-like"/>
</dbReference>
<feature type="domain" description="AprE-like long alpha-helical hairpin" evidence="12">
    <location>
        <begin position="191"/>
        <end position="380"/>
    </location>
</feature>
<evidence type="ECO:0000259" key="13">
    <source>
        <dbReference type="Pfam" id="PF26002"/>
    </source>
</evidence>
<evidence type="ECO:0000313" key="14">
    <source>
        <dbReference type="EMBL" id="SET45041.1"/>
    </source>
</evidence>
<accession>A0A1I0EIS2</accession>
<keyword evidence="15" id="KW-1185">Reference proteome</keyword>
<evidence type="ECO:0000256" key="4">
    <source>
        <dbReference type="ARBA" id="ARBA00022475"/>
    </source>
</evidence>
<dbReference type="GO" id="GO:0015031">
    <property type="term" value="P:protein transport"/>
    <property type="evidence" value="ECO:0007669"/>
    <property type="project" value="InterPro"/>
</dbReference>
<dbReference type="InterPro" id="IPR010129">
    <property type="entry name" value="T1SS_HlyD"/>
</dbReference>
<dbReference type="EMBL" id="FOHO01000005">
    <property type="protein sequence ID" value="SET45041.1"/>
    <property type="molecule type" value="Genomic_DNA"/>
</dbReference>
<evidence type="ECO:0000259" key="12">
    <source>
        <dbReference type="Pfam" id="PF25994"/>
    </source>
</evidence>
<reference evidence="14 15" key="1">
    <citation type="submission" date="2016-10" db="EMBL/GenBank/DDBJ databases">
        <authorList>
            <person name="de Groot N.N."/>
        </authorList>
    </citation>
    <scope>NUCLEOTIDE SEQUENCE [LARGE SCALE GENOMIC DNA]</scope>
    <source>
        <strain evidence="14 15">DSM 17862</strain>
    </source>
</reference>
<evidence type="ECO:0000256" key="11">
    <source>
        <dbReference type="SAM" id="MobiDB-lite"/>
    </source>
</evidence>
<dbReference type="InterPro" id="IPR050739">
    <property type="entry name" value="MFP"/>
</dbReference>
<keyword evidence="8 9" id="KW-0472">Membrane</keyword>
<dbReference type="InterPro" id="IPR058982">
    <property type="entry name" value="Beta-barrel_AprE"/>
</dbReference>
<protein>
    <recommendedName>
        <fullName evidence="9">Membrane fusion protein (MFP) family protein</fullName>
    </recommendedName>
</protein>
<feature type="domain" description="AprE-like beta-barrel" evidence="13">
    <location>
        <begin position="423"/>
        <end position="512"/>
    </location>
</feature>
<evidence type="ECO:0000256" key="7">
    <source>
        <dbReference type="ARBA" id="ARBA00022989"/>
    </source>
</evidence>
<dbReference type="PRINTS" id="PR01490">
    <property type="entry name" value="RTXTOXIND"/>
</dbReference>
<feature type="compositionally biased region" description="Pro residues" evidence="11">
    <location>
        <begin position="87"/>
        <end position="104"/>
    </location>
</feature>
<dbReference type="Gene3D" id="2.40.30.170">
    <property type="match status" value="1"/>
</dbReference>
<dbReference type="NCBIfam" id="TIGR01843">
    <property type="entry name" value="type_I_hlyD"/>
    <property type="match status" value="1"/>
</dbReference>
<evidence type="ECO:0000256" key="5">
    <source>
        <dbReference type="ARBA" id="ARBA00022519"/>
    </source>
</evidence>
<comment type="subcellular location">
    <subcellularLocation>
        <location evidence="1 9">Cell inner membrane</location>
        <topology evidence="1 9">Single-pass membrane protein</topology>
    </subcellularLocation>
</comment>
<feature type="coiled-coil region" evidence="10">
    <location>
        <begin position="252"/>
        <end position="300"/>
    </location>
</feature>
<dbReference type="AlphaFoldDB" id="A0A1I0EIS2"/>
<keyword evidence="3 9" id="KW-0813">Transport</keyword>
<keyword evidence="6 9" id="KW-0812">Transmembrane</keyword>
<feature type="compositionally biased region" description="Basic and acidic residues" evidence="11">
    <location>
        <begin position="1"/>
        <end position="10"/>
    </location>
</feature>